<dbReference type="Proteomes" id="UP000824469">
    <property type="component" value="Unassembled WGS sequence"/>
</dbReference>
<dbReference type="AlphaFoldDB" id="A0AA38FDX1"/>
<evidence type="ECO:0000313" key="2">
    <source>
        <dbReference type="Proteomes" id="UP000824469"/>
    </source>
</evidence>
<evidence type="ECO:0000313" key="1">
    <source>
        <dbReference type="EMBL" id="KAH9298988.1"/>
    </source>
</evidence>
<accession>A0AA38FDX1</accession>
<protein>
    <submittedName>
        <fullName evidence="1">Uncharacterized protein</fullName>
    </submittedName>
</protein>
<organism evidence="1 2">
    <name type="scientific">Taxus chinensis</name>
    <name type="common">Chinese yew</name>
    <name type="synonym">Taxus wallichiana var. chinensis</name>
    <dbReference type="NCBI Taxonomy" id="29808"/>
    <lineage>
        <taxon>Eukaryota</taxon>
        <taxon>Viridiplantae</taxon>
        <taxon>Streptophyta</taxon>
        <taxon>Embryophyta</taxon>
        <taxon>Tracheophyta</taxon>
        <taxon>Spermatophyta</taxon>
        <taxon>Pinopsida</taxon>
        <taxon>Pinidae</taxon>
        <taxon>Conifers II</taxon>
        <taxon>Cupressales</taxon>
        <taxon>Taxaceae</taxon>
        <taxon>Taxus</taxon>
    </lineage>
</organism>
<keyword evidence="2" id="KW-1185">Reference proteome</keyword>
<feature type="non-terminal residue" evidence="1">
    <location>
        <position position="1"/>
    </location>
</feature>
<proteinExistence type="predicted"/>
<feature type="non-terminal residue" evidence="1">
    <location>
        <position position="50"/>
    </location>
</feature>
<dbReference type="EMBL" id="JAHRHJ020000010">
    <property type="protein sequence ID" value="KAH9298988.1"/>
    <property type="molecule type" value="Genomic_DNA"/>
</dbReference>
<name>A0AA38FDX1_TAXCH</name>
<gene>
    <name evidence="1" type="ORF">KI387_030670</name>
</gene>
<comment type="caution">
    <text evidence="1">The sequence shown here is derived from an EMBL/GenBank/DDBJ whole genome shotgun (WGS) entry which is preliminary data.</text>
</comment>
<reference evidence="1 2" key="1">
    <citation type="journal article" date="2021" name="Nat. Plants">
        <title>The Taxus genome provides insights into paclitaxel biosynthesis.</title>
        <authorList>
            <person name="Xiong X."/>
            <person name="Gou J."/>
            <person name="Liao Q."/>
            <person name="Li Y."/>
            <person name="Zhou Q."/>
            <person name="Bi G."/>
            <person name="Li C."/>
            <person name="Du R."/>
            <person name="Wang X."/>
            <person name="Sun T."/>
            <person name="Guo L."/>
            <person name="Liang H."/>
            <person name="Lu P."/>
            <person name="Wu Y."/>
            <person name="Zhang Z."/>
            <person name="Ro D.K."/>
            <person name="Shang Y."/>
            <person name="Huang S."/>
            <person name="Yan J."/>
        </authorList>
    </citation>
    <scope>NUCLEOTIDE SEQUENCE [LARGE SCALE GENOMIC DNA]</scope>
    <source>
        <strain evidence="1">Ta-2019</strain>
    </source>
</reference>
<sequence>YFKGSSNNVGWEENVDMVLMIDVVGAGNGIGSMVGIMGKDGIDVDDGVYE</sequence>